<dbReference type="InterPro" id="IPR011990">
    <property type="entry name" value="TPR-like_helical_dom_sf"/>
</dbReference>
<sequence>MKINKLLFILFAGITFLAGCTKDFVEINTNPNASSVASPQSLLAPVLVSTINNNLDRNFRINNELMQVTVTTSDAREFHRYEIKPSESEYMWRVWYSSLTDIRDIYTNAEATRQTGYQTFQGISLILETWVTSLLTDAFGDVPYSNAIEGRKGNTTPYFDKQQDIYTDLFKKLDSANALLSVKVNLPADISNTEPVYGGDAAKWQKFGNSLFLRLLMRVAHKPESNAIEKIKAIVSNPLLYPIIRDSSESAILYFTNKLPYVTRFYNARDFDFNGDKGYSEFFINNLMELQDPRLSRWATEASLGVYGGMQSGYPKGAVPEPQSRLQLSLKTEPLLGNIMNYAELQFILAEAVLRGYINGDAEAYYKKGVIANMEMWGCQVPENYFTKPAASFSGTERELMNKLFLQKYFSLMFTDFQQWYEYRRTGLPELYIGPGLLNGGKMPVRFNYPLIVQSLNKSNYDKAVAGMGGDSVNEKMWWQP</sequence>
<dbReference type="EMBL" id="JAOTPL010000002">
    <property type="protein sequence ID" value="MCU7693226.1"/>
    <property type="molecule type" value="Genomic_DNA"/>
</dbReference>
<keyword evidence="2" id="KW-1185">Reference proteome</keyword>
<dbReference type="Gene3D" id="1.25.40.390">
    <property type="match status" value="1"/>
</dbReference>
<dbReference type="PROSITE" id="PS51257">
    <property type="entry name" value="PROKAR_LIPOPROTEIN"/>
    <property type="match status" value="1"/>
</dbReference>
<name>A0AAE3IMW3_9BACT</name>
<comment type="caution">
    <text evidence="1">The sequence shown here is derived from an EMBL/GenBank/DDBJ whole genome shotgun (WGS) entry which is preliminary data.</text>
</comment>
<dbReference type="InterPro" id="IPR041662">
    <property type="entry name" value="SusD-like_2"/>
</dbReference>
<dbReference type="SUPFAM" id="SSF48452">
    <property type="entry name" value="TPR-like"/>
    <property type="match status" value="1"/>
</dbReference>
<dbReference type="RefSeq" id="WP_263036714.1">
    <property type="nucleotide sequence ID" value="NZ_JAOTPL010000002.1"/>
</dbReference>
<gene>
    <name evidence="1" type="ORF">OD355_01705</name>
</gene>
<accession>A0AAE3IMW3</accession>
<evidence type="ECO:0000313" key="1">
    <source>
        <dbReference type="EMBL" id="MCU7693226.1"/>
    </source>
</evidence>
<proteinExistence type="predicted"/>
<protein>
    <submittedName>
        <fullName evidence="1">SusD/RagB family nutrient-binding outer membrane lipoprotein</fullName>
    </submittedName>
</protein>
<dbReference type="Proteomes" id="UP001209317">
    <property type="component" value="Unassembled WGS sequence"/>
</dbReference>
<reference evidence="1" key="1">
    <citation type="submission" date="2022-10" db="EMBL/GenBank/DDBJ databases">
        <authorList>
            <person name="Kim H.S."/>
            <person name="Kim J.-S."/>
            <person name="Suh M.K."/>
            <person name="Eom M.K."/>
            <person name="Lee J.-S."/>
        </authorList>
    </citation>
    <scope>NUCLEOTIDE SEQUENCE</scope>
    <source>
        <strain evidence="1">LIP-5</strain>
    </source>
</reference>
<keyword evidence="1" id="KW-0449">Lipoprotein</keyword>
<evidence type="ECO:0000313" key="2">
    <source>
        <dbReference type="Proteomes" id="UP001209317"/>
    </source>
</evidence>
<organism evidence="1 2">
    <name type="scientific">Haoranjiania flava</name>
    <dbReference type="NCBI Taxonomy" id="1856322"/>
    <lineage>
        <taxon>Bacteria</taxon>
        <taxon>Pseudomonadati</taxon>
        <taxon>Bacteroidota</taxon>
        <taxon>Chitinophagia</taxon>
        <taxon>Chitinophagales</taxon>
        <taxon>Chitinophagaceae</taxon>
        <taxon>Haoranjiania</taxon>
    </lineage>
</organism>
<dbReference type="AlphaFoldDB" id="A0AAE3IMW3"/>
<dbReference type="Pfam" id="PF12771">
    <property type="entry name" value="SusD-like_2"/>
    <property type="match status" value="1"/>
</dbReference>